<organism evidence="2 3">
    <name type="scientific">Hyaloscypha bicolor E</name>
    <dbReference type="NCBI Taxonomy" id="1095630"/>
    <lineage>
        <taxon>Eukaryota</taxon>
        <taxon>Fungi</taxon>
        <taxon>Dikarya</taxon>
        <taxon>Ascomycota</taxon>
        <taxon>Pezizomycotina</taxon>
        <taxon>Leotiomycetes</taxon>
        <taxon>Helotiales</taxon>
        <taxon>Hyaloscyphaceae</taxon>
        <taxon>Hyaloscypha</taxon>
        <taxon>Hyaloscypha bicolor</taxon>
    </lineage>
</organism>
<feature type="chain" id="PRO_5014337200" evidence="1">
    <location>
        <begin position="21"/>
        <end position="228"/>
    </location>
</feature>
<evidence type="ECO:0000256" key="1">
    <source>
        <dbReference type="SAM" id="SignalP"/>
    </source>
</evidence>
<dbReference type="EMBL" id="KZ613848">
    <property type="protein sequence ID" value="PMD56221.1"/>
    <property type="molecule type" value="Genomic_DNA"/>
</dbReference>
<evidence type="ECO:0000313" key="2">
    <source>
        <dbReference type="EMBL" id="PMD56221.1"/>
    </source>
</evidence>
<reference evidence="2 3" key="1">
    <citation type="submission" date="2016-04" db="EMBL/GenBank/DDBJ databases">
        <title>A degradative enzymes factory behind the ericoid mycorrhizal symbiosis.</title>
        <authorList>
            <consortium name="DOE Joint Genome Institute"/>
            <person name="Martino E."/>
            <person name="Morin E."/>
            <person name="Grelet G."/>
            <person name="Kuo A."/>
            <person name="Kohler A."/>
            <person name="Daghino S."/>
            <person name="Barry K."/>
            <person name="Choi C."/>
            <person name="Cichocki N."/>
            <person name="Clum A."/>
            <person name="Copeland A."/>
            <person name="Hainaut M."/>
            <person name="Haridas S."/>
            <person name="Labutti K."/>
            <person name="Lindquist E."/>
            <person name="Lipzen A."/>
            <person name="Khouja H.-R."/>
            <person name="Murat C."/>
            <person name="Ohm R."/>
            <person name="Olson A."/>
            <person name="Spatafora J."/>
            <person name="Veneault-Fourrey C."/>
            <person name="Henrissat B."/>
            <person name="Grigoriev I."/>
            <person name="Martin F."/>
            <person name="Perotto S."/>
        </authorList>
    </citation>
    <scope>NUCLEOTIDE SEQUENCE [LARGE SCALE GENOMIC DNA]</scope>
    <source>
        <strain evidence="2 3">E</strain>
    </source>
</reference>
<dbReference type="AlphaFoldDB" id="A0A2J6SZK8"/>
<accession>A0A2J6SZK8</accession>
<proteinExistence type="predicted"/>
<keyword evidence="3" id="KW-1185">Reference proteome</keyword>
<dbReference type="Proteomes" id="UP000235371">
    <property type="component" value="Unassembled WGS sequence"/>
</dbReference>
<gene>
    <name evidence="2" type="ORF">K444DRAFT_632644</name>
</gene>
<dbReference type="OrthoDB" id="3532668at2759"/>
<dbReference type="RefSeq" id="XP_024733125.1">
    <property type="nucleotide sequence ID" value="XM_024883502.1"/>
</dbReference>
<name>A0A2J6SZK8_9HELO</name>
<evidence type="ECO:0000313" key="3">
    <source>
        <dbReference type="Proteomes" id="UP000235371"/>
    </source>
</evidence>
<protein>
    <submittedName>
        <fullName evidence="2">Uncharacterized protein</fullName>
    </submittedName>
</protein>
<sequence>MNIMLLLLSLISFLLTFVSGSPVVTPRQDEPATTPTACLIYSTMRTWMPAATNPAAIPKGLLTPCQRSCLAAMYWNFCFHQQIHQQNTSSIRKCLCQPPIYYGTAIGNCADCLATAQYFANKDTPPAQPAPDFFDLNTGLKAQLSVGYRNYCGTNIDSNTGTLLPSTGDDTIQSLERYLCLTREITEHFGGPIAMMNFTLKDYPSLAWDGVSPVPGGNPFGPLPTPTP</sequence>
<keyword evidence="1" id="KW-0732">Signal</keyword>
<dbReference type="InParanoid" id="A0A2J6SZK8"/>
<feature type="signal peptide" evidence="1">
    <location>
        <begin position="1"/>
        <end position="20"/>
    </location>
</feature>
<dbReference type="GeneID" id="36591579"/>